<evidence type="ECO:0000313" key="1">
    <source>
        <dbReference type="EMBL" id="PNX67799.1"/>
    </source>
</evidence>
<reference evidence="1 2" key="2">
    <citation type="journal article" date="2017" name="Front. Plant Sci.">
        <title>Gene Classification and Mining of Molecular Markers Useful in Red Clover (Trifolium pratense) Breeding.</title>
        <authorList>
            <person name="Istvanek J."/>
            <person name="Dluhosova J."/>
            <person name="Dluhos P."/>
            <person name="Patkova L."/>
            <person name="Nedelnik J."/>
            <person name="Repkova J."/>
        </authorList>
    </citation>
    <scope>NUCLEOTIDE SEQUENCE [LARGE SCALE GENOMIC DNA]</scope>
    <source>
        <strain evidence="2">cv. Tatra</strain>
        <tissue evidence="1">Young leaves</tissue>
    </source>
</reference>
<proteinExistence type="predicted"/>
<sequence length="74" mass="8188">MCSSSAPWRSLQQLNLPAQVLIAPCAALLRHGAEPSEVLQQMYPYPVAPWRMPQRKSFLNGSQLRHAQPCGAMA</sequence>
<protein>
    <submittedName>
        <fullName evidence="1">Uncharacterized protein</fullName>
    </submittedName>
</protein>
<name>A0A2K3KNG1_TRIPR</name>
<organism evidence="1 2">
    <name type="scientific">Trifolium pratense</name>
    <name type="common">Red clover</name>
    <dbReference type="NCBI Taxonomy" id="57577"/>
    <lineage>
        <taxon>Eukaryota</taxon>
        <taxon>Viridiplantae</taxon>
        <taxon>Streptophyta</taxon>
        <taxon>Embryophyta</taxon>
        <taxon>Tracheophyta</taxon>
        <taxon>Spermatophyta</taxon>
        <taxon>Magnoliopsida</taxon>
        <taxon>eudicotyledons</taxon>
        <taxon>Gunneridae</taxon>
        <taxon>Pentapetalae</taxon>
        <taxon>rosids</taxon>
        <taxon>fabids</taxon>
        <taxon>Fabales</taxon>
        <taxon>Fabaceae</taxon>
        <taxon>Papilionoideae</taxon>
        <taxon>50 kb inversion clade</taxon>
        <taxon>NPAAA clade</taxon>
        <taxon>Hologalegina</taxon>
        <taxon>IRL clade</taxon>
        <taxon>Trifolieae</taxon>
        <taxon>Trifolium</taxon>
    </lineage>
</organism>
<reference evidence="1 2" key="1">
    <citation type="journal article" date="2014" name="Am. J. Bot.">
        <title>Genome assembly and annotation for red clover (Trifolium pratense; Fabaceae).</title>
        <authorList>
            <person name="Istvanek J."/>
            <person name="Jaros M."/>
            <person name="Krenek A."/>
            <person name="Repkova J."/>
        </authorList>
    </citation>
    <scope>NUCLEOTIDE SEQUENCE [LARGE SCALE GENOMIC DNA]</scope>
    <source>
        <strain evidence="2">cv. Tatra</strain>
        <tissue evidence="1">Young leaves</tissue>
    </source>
</reference>
<evidence type="ECO:0000313" key="2">
    <source>
        <dbReference type="Proteomes" id="UP000236291"/>
    </source>
</evidence>
<comment type="caution">
    <text evidence="1">The sequence shown here is derived from an EMBL/GenBank/DDBJ whole genome shotgun (WGS) entry which is preliminary data.</text>
</comment>
<accession>A0A2K3KNG1</accession>
<dbReference type="Proteomes" id="UP000236291">
    <property type="component" value="Unassembled WGS sequence"/>
</dbReference>
<dbReference type="AlphaFoldDB" id="A0A2K3KNG1"/>
<dbReference type="EMBL" id="ASHM01216361">
    <property type="protein sequence ID" value="PNX67799.1"/>
    <property type="molecule type" value="Genomic_DNA"/>
</dbReference>
<gene>
    <name evidence="1" type="ORF">L195_g063686</name>
</gene>